<organism evidence="6 7">
    <name type="scientific">Citricoccus nitrophenolicus</name>
    <dbReference type="NCBI Taxonomy" id="863575"/>
    <lineage>
        <taxon>Bacteria</taxon>
        <taxon>Bacillati</taxon>
        <taxon>Actinomycetota</taxon>
        <taxon>Actinomycetes</taxon>
        <taxon>Micrococcales</taxon>
        <taxon>Micrococcaceae</taxon>
        <taxon>Citricoccus</taxon>
    </lineage>
</organism>
<evidence type="ECO:0000256" key="3">
    <source>
        <dbReference type="ARBA" id="ARBA00023163"/>
    </source>
</evidence>
<dbReference type="SUPFAM" id="SSF46689">
    <property type="entry name" value="Homeodomain-like"/>
    <property type="match status" value="1"/>
</dbReference>
<evidence type="ECO:0000313" key="7">
    <source>
        <dbReference type="Proteomes" id="UP001484097"/>
    </source>
</evidence>
<keyword evidence="1" id="KW-0805">Transcription regulation</keyword>
<comment type="caution">
    <text evidence="6">The sequence shown here is derived from an EMBL/GenBank/DDBJ whole genome shotgun (WGS) entry which is preliminary data.</text>
</comment>
<dbReference type="SUPFAM" id="SSF48498">
    <property type="entry name" value="Tetracyclin repressor-like, C-terminal domain"/>
    <property type="match status" value="1"/>
</dbReference>
<dbReference type="InterPro" id="IPR009057">
    <property type="entry name" value="Homeodomain-like_sf"/>
</dbReference>
<dbReference type="Proteomes" id="UP001484097">
    <property type="component" value="Unassembled WGS sequence"/>
</dbReference>
<keyword evidence="7" id="KW-1185">Reference proteome</keyword>
<proteinExistence type="predicted"/>
<dbReference type="InterPro" id="IPR036271">
    <property type="entry name" value="Tet_transcr_reg_TetR-rel_C_sf"/>
</dbReference>
<gene>
    <name evidence="6" type="ORF">ABDK96_06435</name>
</gene>
<dbReference type="InterPro" id="IPR041490">
    <property type="entry name" value="KstR2_TetR_C"/>
</dbReference>
<evidence type="ECO:0000259" key="5">
    <source>
        <dbReference type="PROSITE" id="PS50977"/>
    </source>
</evidence>
<feature type="domain" description="HTH tetR-type" evidence="5">
    <location>
        <begin position="17"/>
        <end position="77"/>
    </location>
</feature>
<dbReference type="Pfam" id="PF00440">
    <property type="entry name" value="TetR_N"/>
    <property type="match status" value="1"/>
</dbReference>
<protein>
    <submittedName>
        <fullName evidence="6">TetR/AcrR family transcriptional regulator</fullName>
    </submittedName>
</protein>
<dbReference type="PRINTS" id="PR00455">
    <property type="entry name" value="HTHTETR"/>
</dbReference>
<feature type="DNA-binding region" description="H-T-H motif" evidence="4">
    <location>
        <begin position="40"/>
        <end position="59"/>
    </location>
</feature>
<dbReference type="PANTHER" id="PTHR30055:SF234">
    <property type="entry name" value="HTH-TYPE TRANSCRIPTIONAL REGULATOR BETI"/>
    <property type="match status" value="1"/>
</dbReference>
<sequence>MTTASATPKSPRRGRPGYDQDSVLEIAVRVFNRHGYDATSMGMLAEELGVSKSAIYHHVPSKGDLMRLALDHALAPLEAIGESEGATSGSTIERLEFVLRSTIAVLIERQPYVTLLLRLRGNTDIERDALRRRRAVDHTVTDLVVAAQAEGKVRSDVEPRTTTRLMFGMINSLVEWYRPDGPASPAQVEETAIAMIVDGLRARS</sequence>
<dbReference type="Pfam" id="PF17932">
    <property type="entry name" value="TetR_C_24"/>
    <property type="match status" value="1"/>
</dbReference>
<evidence type="ECO:0000313" key="6">
    <source>
        <dbReference type="EMBL" id="MEO9247312.1"/>
    </source>
</evidence>
<name>A0ABV0IGM6_9MICC</name>
<accession>A0ABV0IGM6</accession>
<dbReference type="Gene3D" id="1.10.357.10">
    <property type="entry name" value="Tetracycline Repressor, domain 2"/>
    <property type="match status" value="1"/>
</dbReference>
<keyword evidence="2 4" id="KW-0238">DNA-binding</keyword>
<dbReference type="PROSITE" id="PS50977">
    <property type="entry name" value="HTH_TETR_2"/>
    <property type="match status" value="1"/>
</dbReference>
<evidence type="ECO:0000256" key="1">
    <source>
        <dbReference type="ARBA" id="ARBA00023015"/>
    </source>
</evidence>
<keyword evidence="3" id="KW-0804">Transcription</keyword>
<dbReference type="EMBL" id="JBDXMX010000002">
    <property type="protein sequence ID" value="MEO9247312.1"/>
    <property type="molecule type" value="Genomic_DNA"/>
</dbReference>
<reference evidence="6 7" key="1">
    <citation type="submission" date="2024-05" db="EMBL/GenBank/DDBJ databases">
        <authorList>
            <person name="Yi C."/>
        </authorList>
    </citation>
    <scope>NUCLEOTIDE SEQUENCE [LARGE SCALE GENOMIC DNA]</scope>
    <source>
        <strain evidence="6 7">XS13</strain>
    </source>
</reference>
<dbReference type="InterPro" id="IPR001647">
    <property type="entry name" value="HTH_TetR"/>
</dbReference>
<dbReference type="RefSeq" id="WP_347919837.1">
    <property type="nucleotide sequence ID" value="NZ_JBDXMX010000002.1"/>
</dbReference>
<dbReference type="PANTHER" id="PTHR30055">
    <property type="entry name" value="HTH-TYPE TRANSCRIPTIONAL REGULATOR RUTR"/>
    <property type="match status" value="1"/>
</dbReference>
<evidence type="ECO:0000256" key="2">
    <source>
        <dbReference type="ARBA" id="ARBA00023125"/>
    </source>
</evidence>
<dbReference type="Gene3D" id="1.10.10.60">
    <property type="entry name" value="Homeodomain-like"/>
    <property type="match status" value="1"/>
</dbReference>
<evidence type="ECO:0000256" key="4">
    <source>
        <dbReference type="PROSITE-ProRule" id="PRU00335"/>
    </source>
</evidence>
<dbReference type="InterPro" id="IPR050109">
    <property type="entry name" value="HTH-type_TetR-like_transc_reg"/>
</dbReference>